<feature type="domain" description="Replication-associated protein ORF2/G2P" evidence="1">
    <location>
        <begin position="326"/>
        <end position="407"/>
    </location>
</feature>
<proteinExistence type="predicted"/>
<accession>E4UBD8</accession>
<dbReference type="GeneID" id="96886174"/>
<reference evidence="3" key="1">
    <citation type="submission" date="2010-11" db="EMBL/GenBank/DDBJ databases">
        <title>Complete genome sequence of Candidatus Liberibacter solanacearum CLso-ZC1.</title>
        <authorList>
            <person name="Lin H."/>
            <person name="Doddapaneni H.V."/>
            <person name="Lou B."/>
            <person name="Civerolo E.L."/>
            <person name="Chen C."/>
            <person name="Duan Y."/>
            <person name="Zhou L."/>
            <person name="Glynn J."/>
        </authorList>
    </citation>
    <scope>NUCLEOTIDE SEQUENCE [LARGE SCALE GENOMIC DNA]</scope>
    <source>
        <strain evidence="3">CLso-ZC1</strain>
    </source>
</reference>
<dbReference type="STRING" id="658172.CKC_03470"/>
<protein>
    <recommendedName>
        <fullName evidence="1">Replication-associated protein ORF2/G2P domain-containing protein</fullName>
    </recommendedName>
</protein>
<sequence>MEIDSRFSKLMSLWDYGYTFKYVALDHVSLFYEAIESLAENILVSPPDYGDDSVLEHCYSSKYGNHEFSYYWIFLKRIYYYFLNIRMNKRENREYVSIYDMPELSTVFVYFNLPESFYEPFNLYSKGFYGYYPFLRINDRLIKEIYGDSVCRRSNYRFIDKDLFLKLYAKIKVSDFYRYEKNHSCFCLDFSGGCCNPVVLVMVYTDIVVIFDIGYKYNYFFYILARCRRCSVCCKSRGMFWLRRAQTEVMRSSRTWFITLTFSPSNHIKNYALTIGQYVESLSIEDRNFFYGKKKYGTIIEDIRSLNISDVDLKFRLLCKGFGDKIVLFLKRLRKNTSKKFRYFIVFEKHKSGNPHAHMLIHQKSGEELLKKAEIQEEWIREGFSHVRLLREDLNTARYVCKYLLKEDSKGIRVRASFCYGSMK</sequence>
<evidence type="ECO:0000259" key="1">
    <source>
        <dbReference type="Pfam" id="PF23343"/>
    </source>
</evidence>
<dbReference type="EMBL" id="CP002371">
    <property type="protein sequence ID" value="ADR52443.1"/>
    <property type="molecule type" value="Genomic_DNA"/>
</dbReference>
<organism evidence="2 3">
    <name type="scientific">Liberibacter solanacearum (strain CLso-ZC1)</name>
    <dbReference type="NCBI Taxonomy" id="658172"/>
    <lineage>
        <taxon>Bacteria</taxon>
        <taxon>Pseudomonadati</taxon>
        <taxon>Pseudomonadota</taxon>
        <taxon>Alphaproteobacteria</taxon>
        <taxon>Hyphomicrobiales</taxon>
        <taxon>Rhizobiaceae</taxon>
        <taxon>Liberibacter</taxon>
    </lineage>
</organism>
<name>E4UBD8_LIBSC</name>
<dbReference type="Proteomes" id="UP000007038">
    <property type="component" value="Chromosome"/>
</dbReference>
<reference key="2">
    <citation type="submission" date="2010-11" db="EMBL/GenBank/DDBJ databases">
        <authorList>
            <person name="Lin H."/>
            <person name="Doddapaneni H.V."/>
            <person name="Lou B."/>
            <person name="Civerolo E.L."/>
            <person name="Chen C."/>
            <person name="Duan Y."/>
            <person name="Zhou L."/>
            <person name="Glynn J."/>
        </authorList>
    </citation>
    <scope>NUCLEOTIDE SEQUENCE</scope>
    <source>
        <strain>CLso-ZC1</strain>
    </source>
</reference>
<gene>
    <name evidence="2" type="ordered locus">CKC_03470</name>
</gene>
<dbReference type="RefSeq" id="WP_013462099.1">
    <property type="nucleotide sequence ID" value="NC_014774.1"/>
</dbReference>
<dbReference type="eggNOG" id="ENOG502ZNIW">
    <property type="taxonomic scope" value="Bacteria"/>
</dbReference>
<dbReference type="InterPro" id="IPR056906">
    <property type="entry name" value="ORF2/G2P_dom"/>
</dbReference>
<dbReference type="AlphaFoldDB" id="E4UBD8"/>
<dbReference type="Pfam" id="PF23343">
    <property type="entry name" value="REP_ORF2-G2P"/>
    <property type="match status" value="1"/>
</dbReference>
<evidence type="ECO:0000313" key="2">
    <source>
        <dbReference type="EMBL" id="ADR52443.1"/>
    </source>
</evidence>
<dbReference type="HOGENOM" id="CLU_679138_0_0_5"/>
<reference evidence="2 3" key="3">
    <citation type="journal article" date="2011" name="PLoS ONE">
        <title>The Complete Genome Sequence of 'Candidatus Liberibacter solanacearum', the Bacterium Associated with Potato Zebra Chip Disease.</title>
        <authorList>
            <person name="Lin H."/>
            <person name="Lou B."/>
            <person name="Glynn J.M."/>
            <person name="Doddapaneni H."/>
            <person name="Civerolo E.L."/>
            <person name="Chen C."/>
            <person name="Duan Y."/>
            <person name="Zhou L."/>
            <person name="Vahling C.M."/>
        </authorList>
    </citation>
    <scope>NUCLEOTIDE SEQUENCE [LARGE SCALE GENOMIC DNA]</scope>
    <source>
        <strain evidence="2 3">CLso-ZC1</strain>
    </source>
</reference>
<dbReference type="KEGG" id="lso:CKC_03470"/>
<evidence type="ECO:0000313" key="3">
    <source>
        <dbReference type="Proteomes" id="UP000007038"/>
    </source>
</evidence>